<gene>
    <name evidence="2" type="ORF">BXZ70DRAFT_5525</name>
</gene>
<dbReference type="Pfam" id="PF11017">
    <property type="entry name" value="DUF2855"/>
    <property type="match status" value="1"/>
</dbReference>
<evidence type="ECO:0000256" key="1">
    <source>
        <dbReference type="SAM" id="MobiDB-lite"/>
    </source>
</evidence>
<comment type="caution">
    <text evidence="2">The sequence shown here is derived from an EMBL/GenBank/DDBJ whole genome shotgun (WGS) entry which is preliminary data.</text>
</comment>
<feature type="region of interest" description="Disordered" evidence="1">
    <location>
        <begin position="1"/>
        <end position="23"/>
    </location>
</feature>
<name>A0A8K0UZ10_9AGAR</name>
<sequence>MPSSSSNFTLVVPRPSSGLDPTHSLVVETPKPREIPEGHVLIRVDRFGFSANNITYQALGEAPNFRYFEFHYVPTTGVVSPKRYGAIPVWGFGYVIASKSAIKVGERVYGYFAPTRYLTVAVDPQSITSYSFSIPRPHLPADRRPYNQVTRCAGDPLYNPDPIKEDLSMLYRPLFWTSYWCEDWLFHGFEQKYHGAKHFLISSASAKTAFALAYCYRRRIATHSELSGTKIIGLTSKKNLEFTRRLGLYDTVLEYGSFTESLEMDVSRGDGNWVFTDVAGNDDLNRRILKHFVAFNARDKLIAIMLGVTNLQPNAVSEASSIELMSPPKAGDTSNLPPSTTVAAQDEKLKLETFFTVEWLAQRRSKKGKHYLTVPQIAEMQGEAWGALMQDGKDWVRLERLYGPDNVREEYERIGREGLGPEIGQIWSLWEKKQETMLEGQKVTANL</sequence>
<dbReference type="InterPro" id="IPR021276">
    <property type="entry name" value="DUF2855"/>
</dbReference>
<dbReference type="Proteomes" id="UP000813824">
    <property type="component" value="Unassembled WGS sequence"/>
</dbReference>
<evidence type="ECO:0000313" key="2">
    <source>
        <dbReference type="EMBL" id="KAH8107693.1"/>
    </source>
</evidence>
<accession>A0A8K0UZ10</accession>
<keyword evidence="3" id="KW-1185">Reference proteome</keyword>
<protein>
    <recommendedName>
        <fullName evidence="4">DUF2855 domain-containing protein</fullName>
    </recommendedName>
</protein>
<dbReference type="EMBL" id="JAEVFJ010000001">
    <property type="protein sequence ID" value="KAH8107693.1"/>
    <property type="molecule type" value="Genomic_DNA"/>
</dbReference>
<evidence type="ECO:0008006" key="4">
    <source>
        <dbReference type="Google" id="ProtNLM"/>
    </source>
</evidence>
<reference evidence="2" key="1">
    <citation type="journal article" date="2021" name="New Phytol.">
        <title>Evolutionary innovations through gain and loss of genes in the ectomycorrhizal Boletales.</title>
        <authorList>
            <person name="Wu G."/>
            <person name="Miyauchi S."/>
            <person name="Morin E."/>
            <person name="Kuo A."/>
            <person name="Drula E."/>
            <person name="Varga T."/>
            <person name="Kohler A."/>
            <person name="Feng B."/>
            <person name="Cao Y."/>
            <person name="Lipzen A."/>
            <person name="Daum C."/>
            <person name="Hundley H."/>
            <person name="Pangilinan J."/>
            <person name="Johnson J."/>
            <person name="Barry K."/>
            <person name="LaButti K."/>
            <person name="Ng V."/>
            <person name="Ahrendt S."/>
            <person name="Min B."/>
            <person name="Choi I.G."/>
            <person name="Park H."/>
            <person name="Plett J.M."/>
            <person name="Magnuson J."/>
            <person name="Spatafora J.W."/>
            <person name="Nagy L.G."/>
            <person name="Henrissat B."/>
            <person name="Grigoriev I.V."/>
            <person name="Yang Z.L."/>
            <person name="Xu J."/>
            <person name="Martin F.M."/>
        </authorList>
    </citation>
    <scope>NUCLEOTIDE SEQUENCE</scope>
    <source>
        <strain evidence="2">KKN 215</strain>
    </source>
</reference>
<dbReference type="OrthoDB" id="192702at2759"/>
<evidence type="ECO:0000313" key="3">
    <source>
        <dbReference type="Proteomes" id="UP000813824"/>
    </source>
</evidence>
<organism evidence="2 3">
    <name type="scientific">Cristinia sonorae</name>
    <dbReference type="NCBI Taxonomy" id="1940300"/>
    <lineage>
        <taxon>Eukaryota</taxon>
        <taxon>Fungi</taxon>
        <taxon>Dikarya</taxon>
        <taxon>Basidiomycota</taxon>
        <taxon>Agaricomycotina</taxon>
        <taxon>Agaricomycetes</taxon>
        <taxon>Agaricomycetidae</taxon>
        <taxon>Agaricales</taxon>
        <taxon>Pleurotineae</taxon>
        <taxon>Stephanosporaceae</taxon>
        <taxon>Cristinia</taxon>
    </lineage>
</organism>
<proteinExistence type="predicted"/>
<dbReference type="AlphaFoldDB" id="A0A8K0UZ10"/>